<gene>
    <name evidence="7" type="ORF">Cflav_PD0871</name>
</gene>
<dbReference type="EMBL" id="ABOX02000054">
    <property type="protein sequence ID" value="EEF57921.1"/>
    <property type="molecule type" value="Genomic_DNA"/>
</dbReference>
<comment type="caution">
    <text evidence="7">The sequence shown here is derived from an EMBL/GenBank/DDBJ whole genome shotgun (WGS) entry which is preliminary data.</text>
</comment>
<evidence type="ECO:0000256" key="2">
    <source>
        <dbReference type="ARBA" id="ARBA00022692"/>
    </source>
</evidence>
<feature type="transmembrane region" description="Helical" evidence="5">
    <location>
        <begin position="12"/>
        <end position="31"/>
    </location>
</feature>
<evidence type="ECO:0000259" key="6">
    <source>
        <dbReference type="PROSITE" id="PS50234"/>
    </source>
</evidence>
<dbReference type="RefSeq" id="WP_007418082.1">
    <property type="nucleotide sequence ID" value="NZ_ABOX02000054.1"/>
</dbReference>
<dbReference type="STRING" id="320771.Cflav_PD0871"/>
<name>B9XQJ6_PEDPL</name>
<organism evidence="7 8">
    <name type="scientific">Pedosphaera parvula (strain Ellin514)</name>
    <dbReference type="NCBI Taxonomy" id="320771"/>
    <lineage>
        <taxon>Bacteria</taxon>
        <taxon>Pseudomonadati</taxon>
        <taxon>Verrucomicrobiota</taxon>
        <taxon>Pedosphaerae</taxon>
        <taxon>Pedosphaerales</taxon>
        <taxon>Pedosphaeraceae</taxon>
        <taxon>Pedosphaera</taxon>
    </lineage>
</organism>
<dbReference type="SUPFAM" id="SSF53300">
    <property type="entry name" value="vWA-like"/>
    <property type="match status" value="1"/>
</dbReference>
<dbReference type="PANTHER" id="PTHR22550:SF5">
    <property type="entry name" value="LEUCINE ZIPPER PROTEIN 4"/>
    <property type="match status" value="1"/>
</dbReference>
<keyword evidence="2 5" id="KW-0812">Transmembrane</keyword>
<protein>
    <submittedName>
        <fullName evidence="7">von Willebrand factor type A</fullName>
    </submittedName>
</protein>
<dbReference type="Gene3D" id="3.40.50.410">
    <property type="entry name" value="von Willebrand factor, type A domain"/>
    <property type="match status" value="1"/>
</dbReference>
<evidence type="ECO:0000313" key="7">
    <source>
        <dbReference type="EMBL" id="EEF57921.1"/>
    </source>
</evidence>
<evidence type="ECO:0000256" key="1">
    <source>
        <dbReference type="ARBA" id="ARBA00022475"/>
    </source>
</evidence>
<dbReference type="SMART" id="SM00327">
    <property type="entry name" value="VWA"/>
    <property type="match status" value="1"/>
</dbReference>
<proteinExistence type="predicted"/>
<feature type="transmembrane region" description="Helical" evidence="5">
    <location>
        <begin position="314"/>
        <end position="331"/>
    </location>
</feature>
<dbReference type="OrthoDB" id="9807628at2"/>
<keyword evidence="4 5" id="KW-0472">Membrane</keyword>
<feature type="domain" description="VWFA" evidence="6">
    <location>
        <begin position="96"/>
        <end position="280"/>
    </location>
</feature>
<dbReference type="Proteomes" id="UP000003688">
    <property type="component" value="Unassembled WGS sequence"/>
</dbReference>
<dbReference type="Pfam" id="PF13519">
    <property type="entry name" value="VWA_2"/>
    <property type="match status" value="1"/>
</dbReference>
<evidence type="ECO:0000256" key="4">
    <source>
        <dbReference type="ARBA" id="ARBA00023136"/>
    </source>
</evidence>
<dbReference type="InterPro" id="IPR050768">
    <property type="entry name" value="UPF0353/GerABKA_families"/>
</dbReference>
<dbReference type="AlphaFoldDB" id="B9XQJ6"/>
<evidence type="ECO:0000313" key="8">
    <source>
        <dbReference type="Proteomes" id="UP000003688"/>
    </source>
</evidence>
<dbReference type="InterPro" id="IPR002035">
    <property type="entry name" value="VWF_A"/>
</dbReference>
<dbReference type="InterPro" id="IPR036465">
    <property type="entry name" value="vWFA_dom_sf"/>
</dbReference>
<reference evidence="7 8" key="1">
    <citation type="journal article" date="2011" name="J. Bacteriol.">
        <title>Genome sequence of 'Pedosphaera parvula' Ellin514, an aerobic Verrucomicrobial isolate from pasture soil.</title>
        <authorList>
            <person name="Kant R."/>
            <person name="van Passel M.W."/>
            <person name="Sangwan P."/>
            <person name="Palva A."/>
            <person name="Lucas S."/>
            <person name="Copeland A."/>
            <person name="Lapidus A."/>
            <person name="Glavina Del Rio T."/>
            <person name="Dalin E."/>
            <person name="Tice H."/>
            <person name="Bruce D."/>
            <person name="Goodwin L."/>
            <person name="Pitluck S."/>
            <person name="Chertkov O."/>
            <person name="Larimer F.W."/>
            <person name="Land M.L."/>
            <person name="Hauser L."/>
            <person name="Brettin T.S."/>
            <person name="Detter J.C."/>
            <person name="Han S."/>
            <person name="de Vos W.M."/>
            <person name="Janssen P.H."/>
            <person name="Smidt H."/>
        </authorList>
    </citation>
    <scope>NUCLEOTIDE SEQUENCE [LARGE SCALE GENOMIC DNA]</scope>
    <source>
        <strain evidence="7 8">Ellin514</strain>
    </source>
</reference>
<sequence length="342" mass="37460" precursor="true">MDFRHPHFAERGWLWLAVLGPLCLVLLHRYAAWARSRQLKLFAAPELILGLLQSHNPIRRLMKNLLLVVAVAGIGIAMARPQWGETTEVSKALGEDVMFLLDCSKSMLAADVQPSRLSRSKYAILDFVQQHGRGRVGLVAFAGQAFLQCPLTFDYDAFRDALLAIDEQTIPVGGTDIGRALDEAYRAMEKNDRHKILVLITDGEDLEKAGIKTAQALAEKGIVVYTIGVGTAAGSPIKVMNERGMLDYVKDEQGNVVESHLDEATLTAIAQMTHGSYQPLGPLGEGLGRIRRALEGASESNIAARQKKMGMDRFHVFVAAVILLLVVESLLGTRRKVSNIAP</sequence>
<dbReference type="PANTHER" id="PTHR22550">
    <property type="entry name" value="SPORE GERMINATION PROTEIN"/>
    <property type="match status" value="1"/>
</dbReference>
<dbReference type="PROSITE" id="PS50234">
    <property type="entry name" value="VWFA"/>
    <property type="match status" value="1"/>
</dbReference>
<keyword evidence="1" id="KW-1003">Cell membrane</keyword>
<evidence type="ECO:0000256" key="3">
    <source>
        <dbReference type="ARBA" id="ARBA00022989"/>
    </source>
</evidence>
<keyword evidence="8" id="KW-1185">Reference proteome</keyword>
<accession>B9XQJ6</accession>
<keyword evidence="3 5" id="KW-1133">Transmembrane helix</keyword>
<evidence type="ECO:0000256" key="5">
    <source>
        <dbReference type="SAM" id="Phobius"/>
    </source>
</evidence>